<accession>A0A2V2N815</accession>
<dbReference type="InterPro" id="IPR010997">
    <property type="entry name" value="HRDC-like_sf"/>
</dbReference>
<comment type="subunit">
    <text evidence="1">Part of the RNA polymerase complex. Forms a stalk with Rpo7 that extends from the main structure.</text>
</comment>
<dbReference type="GeneID" id="97609212"/>
<dbReference type="RefSeq" id="WP_109939260.1">
    <property type="nucleotide sequence ID" value="NZ_CP176366.1"/>
</dbReference>
<dbReference type="PIRSF" id="PIRSF005053">
    <property type="entry name" value="RNA_pol_F_arch"/>
    <property type="match status" value="1"/>
</dbReference>
<dbReference type="HAMAP" id="MF_00864">
    <property type="entry name" value="RNApol_arch_Rpo4"/>
    <property type="match status" value="1"/>
</dbReference>
<proteinExistence type="inferred from homology"/>
<organism evidence="2 3">
    <name type="scientific">Methanospirillum stamsii</name>
    <dbReference type="NCBI Taxonomy" id="1277351"/>
    <lineage>
        <taxon>Archaea</taxon>
        <taxon>Methanobacteriati</taxon>
        <taxon>Methanobacteriota</taxon>
        <taxon>Stenosarchaea group</taxon>
        <taxon>Methanomicrobia</taxon>
        <taxon>Methanomicrobiales</taxon>
        <taxon>Methanospirillaceae</taxon>
        <taxon>Methanospirillum</taxon>
    </lineage>
</organism>
<keyword evidence="1" id="KW-0804">Transcription</keyword>
<dbReference type="GO" id="GO:0003899">
    <property type="term" value="F:DNA-directed RNA polymerase activity"/>
    <property type="evidence" value="ECO:0007669"/>
    <property type="project" value="UniProtKB-UniRule"/>
</dbReference>
<dbReference type="GO" id="GO:0006352">
    <property type="term" value="P:DNA-templated transcription initiation"/>
    <property type="evidence" value="ECO:0007669"/>
    <property type="project" value="InterPro"/>
</dbReference>
<dbReference type="SUPFAM" id="SSF47819">
    <property type="entry name" value="HRDC-like"/>
    <property type="match status" value="1"/>
</dbReference>
<dbReference type="GO" id="GO:0000166">
    <property type="term" value="F:nucleotide binding"/>
    <property type="evidence" value="ECO:0007669"/>
    <property type="project" value="InterPro"/>
</dbReference>
<evidence type="ECO:0000313" key="3">
    <source>
        <dbReference type="Proteomes" id="UP000245934"/>
    </source>
</evidence>
<keyword evidence="1 2" id="KW-0548">Nucleotidyltransferase</keyword>
<comment type="caution">
    <text evidence="2">The sequence shown here is derived from an EMBL/GenBank/DDBJ whole genome shotgun (WGS) entry which is preliminary data.</text>
</comment>
<keyword evidence="1" id="KW-0963">Cytoplasm</keyword>
<comment type="catalytic activity">
    <reaction evidence="1">
        <text>RNA(n) + a ribonucleoside 5'-triphosphate = RNA(n+1) + diphosphate</text>
        <dbReference type="Rhea" id="RHEA:21248"/>
        <dbReference type="Rhea" id="RHEA-COMP:14527"/>
        <dbReference type="Rhea" id="RHEA-COMP:17342"/>
        <dbReference type="ChEBI" id="CHEBI:33019"/>
        <dbReference type="ChEBI" id="CHEBI:61557"/>
        <dbReference type="ChEBI" id="CHEBI:140395"/>
        <dbReference type="EC" id="2.7.7.6"/>
    </reaction>
</comment>
<protein>
    <recommendedName>
        <fullName evidence="1">DNA-directed RNA polymerase subunit Rpo4</fullName>
        <ecNumber evidence="1">2.7.7.6</ecNumber>
    </recommendedName>
    <alternativeName>
        <fullName evidence="1">DNA-directed RNA polymerase subunit F</fullName>
    </alternativeName>
</protein>
<sequence>MKIKGILQETAITLPELKEELLNVEAARLEKSKEMPYELRRSIEHANQISKTSAEQSAELVQALIQLDKVKPDVAYRIASIMPRTRDEVRAVFGRDKFSHTPEELDAIIDLVISHFR</sequence>
<dbReference type="InterPro" id="IPR010924">
    <property type="entry name" value="Rpo4"/>
</dbReference>
<evidence type="ECO:0000256" key="1">
    <source>
        <dbReference type="HAMAP-Rule" id="MF_00864"/>
    </source>
</evidence>
<keyword evidence="3" id="KW-1185">Reference proteome</keyword>
<comment type="subcellular location">
    <subcellularLocation>
        <location evidence="1">Cytoplasm</location>
    </subcellularLocation>
</comment>
<comment type="function">
    <text evidence="1">DNA-dependent RNA polymerase (RNAP) catalyzes the transcription of DNA into RNA using the four ribonucleoside triphosphates as substrates. This subunit is less well bound than the others.</text>
</comment>
<dbReference type="NCBIfam" id="NF011552">
    <property type="entry name" value="PRK14981.1-4"/>
    <property type="match status" value="1"/>
</dbReference>
<keyword evidence="1 2" id="KW-0240">DNA-directed RNA polymerase</keyword>
<gene>
    <name evidence="1" type="primary">rpo4</name>
    <name evidence="1" type="synonym">rpoF</name>
    <name evidence="2" type="ORF">DLD82_01105</name>
</gene>
<dbReference type="PANTHER" id="PTHR39646:SF1">
    <property type="entry name" value="DNA-DIRECTED RNA POLYMERASE SUBUNIT RPO4"/>
    <property type="match status" value="1"/>
</dbReference>
<dbReference type="InterPro" id="IPR044876">
    <property type="entry name" value="HRDC_dom_sf"/>
</dbReference>
<dbReference type="Gene3D" id="6.10.140.10">
    <property type="match status" value="1"/>
</dbReference>
<reference evidence="2 3" key="1">
    <citation type="submission" date="2018-05" db="EMBL/GenBank/DDBJ databases">
        <title>Draft genome of Methanospirillum stamsii Pt1.</title>
        <authorList>
            <person name="Dueholm M.S."/>
            <person name="Nielsen P.H."/>
            <person name="Bakmann L.F."/>
            <person name="Otzen D.E."/>
        </authorList>
    </citation>
    <scope>NUCLEOTIDE SEQUENCE [LARGE SCALE GENOMIC DNA]</scope>
    <source>
        <strain evidence="2 3">Pt1</strain>
    </source>
</reference>
<dbReference type="GO" id="GO:0000428">
    <property type="term" value="C:DNA-directed RNA polymerase complex"/>
    <property type="evidence" value="ECO:0007669"/>
    <property type="project" value="UniProtKB-KW"/>
</dbReference>
<dbReference type="PANTHER" id="PTHR39646">
    <property type="entry name" value="RNA POLYMERASE RPB4"/>
    <property type="match status" value="1"/>
</dbReference>
<dbReference type="Proteomes" id="UP000245934">
    <property type="component" value="Unassembled WGS sequence"/>
</dbReference>
<dbReference type="AlphaFoldDB" id="A0A2V2N815"/>
<name>A0A2V2N815_9EURY</name>
<keyword evidence="1 2" id="KW-0808">Transferase</keyword>
<dbReference type="Pfam" id="PF03874">
    <property type="entry name" value="RNA_pol_Rpb4"/>
    <property type="match status" value="1"/>
</dbReference>
<dbReference type="Gene3D" id="1.10.150.80">
    <property type="entry name" value="HRDC domain"/>
    <property type="match status" value="1"/>
</dbReference>
<dbReference type="InterPro" id="IPR005574">
    <property type="entry name" value="Rpb4/RPC9"/>
</dbReference>
<dbReference type="EC" id="2.7.7.6" evidence="1"/>
<dbReference type="GO" id="GO:0005737">
    <property type="term" value="C:cytoplasm"/>
    <property type="evidence" value="ECO:0007669"/>
    <property type="project" value="UniProtKB-SubCell"/>
</dbReference>
<dbReference type="OrthoDB" id="25158at2157"/>
<evidence type="ECO:0000313" key="2">
    <source>
        <dbReference type="EMBL" id="PWR76124.1"/>
    </source>
</evidence>
<dbReference type="EMBL" id="QGMZ01000004">
    <property type="protein sequence ID" value="PWR76124.1"/>
    <property type="molecule type" value="Genomic_DNA"/>
</dbReference>
<comment type="similarity">
    <text evidence="1">Belongs to the eukaryotic RPB4 RNA polymerase subunit family.</text>
</comment>